<dbReference type="Gene3D" id="3.40.50.720">
    <property type="entry name" value="NAD(P)-binding Rossmann-like Domain"/>
    <property type="match status" value="1"/>
</dbReference>
<dbReference type="InterPro" id="IPR038576">
    <property type="entry name" value="Methyltransf_Zn-bd_dom_put_sf"/>
</dbReference>
<keyword evidence="4" id="KW-0489">Methyltransferase</keyword>
<dbReference type="Gene3D" id="6.20.50.110">
    <property type="entry name" value="Methyltransferase, zinc-binding domain"/>
    <property type="match status" value="1"/>
</dbReference>
<dbReference type="InterPro" id="IPR013630">
    <property type="entry name" value="Methyltransf_Zn-bd_dom_put"/>
</dbReference>
<reference evidence="3 5" key="1">
    <citation type="submission" date="2015-11" db="EMBL/GenBank/DDBJ databases">
        <title>Genomic analysis of 38 Legionella species identifies large and diverse effector repertoires.</title>
        <authorList>
            <person name="Burstein D."/>
            <person name="Amaro F."/>
            <person name="Zusman T."/>
            <person name="Lifshitz Z."/>
            <person name="Cohen O."/>
            <person name="Gilbert J.A."/>
            <person name="Pupko T."/>
            <person name="Shuman H.A."/>
            <person name="Segal G."/>
        </authorList>
    </citation>
    <scope>NUCLEOTIDE SEQUENCE [LARGE SCALE GENOMIC DNA]</scope>
    <source>
        <strain evidence="3 5">ATCC 43877</strain>
    </source>
</reference>
<reference evidence="4 6" key="2">
    <citation type="submission" date="2018-06" db="EMBL/GenBank/DDBJ databases">
        <authorList>
            <consortium name="Pathogen Informatics"/>
            <person name="Doyle S."/>
        </authorList>
    </citation>
    <scope>NUCLEOTIDE SEQUENCE [LARGE SCALE GENOMIC DNA]</scope>
    <source>
        <strain evidence="4 6">NCTC12239</strain>
    </source>
</reference>
<dbReference type="Gene3D" id="3.40.50.150">
    <property type="entry name" value="Vaccinia Virus protein VP39"/>
    <property type="match status" value="1"/>
</dbReference>
<dbReference type="SUPFAM" id="SSF53335">
    <property type="entry name" value="S-adenosyl-L-methionine-dependent methyltransferases"/>
    <property type="match status" value="1"/>
</dbReference>
<dbReference type="RefSeq" id="WP_028385067.1">
    <property type="nucleotide sequence ID" value="NZ_CAAAJG010000008.1"/>
</dbReference>
<dbReference type="GO" id="GO:0008168">
    <property type="term" value="F:methyltransferase activity"/>
    <property type="evidence" value="ECO:0007669"/>
    <property type="project" value="UniProtKB-KW"/>
</dbReference>
<protein>
    <submittedName>
        <fullName evidence="4">Methyltransferase</fullName>
    </submittedName>
</protein>
<evidence type="ECO:0000313" key="5">
    <source>
        <dbReference type="Proteomes" id="UP000054985"/>
    </source>
</evidence>
<proteinExistence type="predicted"/>
<dbReference type="Pfam" id="PF08484">
    <property type="entry name" value="Methyltransf_14"/>
    <property type="match status" value="1"/>
</dbReference>
<gene>
    <name evidence="3" type="ORF">Lmor_2843</name>
    <name evidence="4" type="ORF">NCTC12239_02385</name>
</gene>
<feature type="domain" description="C-methyltransferase" evidence="2">
    <location>
        <begin position="253"/>
        <end position="394"/>
    </location>
</feature>
<dbReference type="Pfam" id="PF08421">
    <property type="entry name" value="Methyltransf_13"/>
    <property type="match status" value="1"/>
</dbReference>
<dbReference type="Proteomes" id="UP000054985">
    <property type="component" value="Unassembled WGS sequence"/>
</dbReference>
<dbReference type="InterPro" id="IPR013691">
    <property type="entry name" value="MeTrfase_14"/>
</dbReference>
<dbReference type="Proteomes" id="UP000254040">
    <property type="component" value="Unassembled WGS sequence"/>
</dbReference>
<dbReference type="EMBL" id="UGOG01000001">
    <property type="protein sequence ID" value="STX63440.1"/>
    <property type="molecule type" value="Genomic_DNA"/>
</dbReference>
<keyword evidence="5" id="KW-1185">Reference proteome</keyword>
<dbReference type="STRING" id="39962.Lmor_2843"/>
<evidence type="ECO:0000313" key="3">
    <source>
        <dbReference type="EMBL" id="KTD30736.1"/>
    </source>
</evidence>
<dbReference type="OrthoDB" id="9815644at2"/>
<dbReference type="AlphaFoldDB" id="A0A378JZI4"/>
<dbReference type="Pfam" id="PF13489">
    <property type="entry name" value="Methyltransf_23"/>
    <property type="match status" value="1"/>
</dbReference>
<name>A0A378JZI4_9GAMM</name>
<accession>A0A378JZI4</accession>
<dbReference type="EMBL" id="LNYN01000042">
    <property type="protein sequence ID" value="KTD30736.1"/>
    <property type="molecule type" value="Genomic_DNA"/>
</dbReference>
<organism evidence="4 6">
    <name type="scientific">Legionella moravica</name>
    <dbReference type="NCBI Taxonomy" id="39962"/>
    <lineage>
        <taxon>Bacteria</taxon>
        <taxon>Pseudomonadati</taxon>
        <taxon>Pseudomonadota</taxon>
        <taxon>Gammaproteobacteria</taxon>
        <taxon>Legionellales</taxon>
        <taxon>Legionellaceae</taxon>
        <taxon>Legionella</taxon>
    </lineage>
</organism>
<evidence type="ECO:0000259" key="1">
    <source>
        <dbReference type="Pfam" id="PF08421"/>
    </source>
</evidence>
<keyword evidence="4" id="KW-0808">Transferase</keyword>
<evidence type="ECO:0000313" key="4">
    <source>
        <dbReference type="EMBL" id="STX63440.1"/>
    </source>
</evidence>
<dbReference type="InterPro" id="IPR029063">
    <property type="entry name" value="SAM-dependent_MTases_sf"/>
</dbReference>
<feature type="domain" description="Methyltransferase putative zinc binding" evidence="1">
    <location>
        <begin position="8"/>
        <end position="72"/>
    </location>
</feature>
<evidence type="ECO:0000313" key="6">
    <source>
        <dbReference type="Proteomes" id="UP000254040"/>
    </source>
</evidence>
<evidence type="ECO:0000259" key="2">
    <source>
        <dbReference type="Pfam" id="PF08484"/>
    </source>
</evidence>
<dbReference type="GO" id="GO:0032259">
    <property type="term" value="P:methylation"/>
    <property type="evidence" value="ECO:0007669"/>
    <property type="project" value="UniProtKB-KW"/>
</dbReference>
<sequence>MINKINACRICGNKQLIKIIDLGEQTLTGIFNYPDDVVDKAPLVLVKCHDAEPDKCCGLVQLLHTYDLSKMYGEQYGYRSSLNSSMAAHLQTTVSRILELDISLDTDDLIIDIGSNDGTTLNCYPETKAQLIGVDPTAKYFKSYYKEHISIIDDFFSADKIKQLYPGKKAKIITSFSMFYDLEAPQKFTDEIAELLDDEGVWVCEQSYLPLMLKNNSFDTICHEHLEYYAFRQIQWMFRKAGLKVIDIQLNTVNGGSFCIYATKITSHHPVNSEVINKIIANEDELQLSTLKPYNEFCSRIELLKNELIEKLVQIKSQGKTVYGLGASTKGNVLLQYYNLDRSLIASIGEVNSDKFGKVTPGSNIPIEDESLVLEKMPDYLLILPWHFKSFFQNNPKFQNTCLLFPLPQVEEIS</sequence>